<dbReference type="EMBL" id="MG011689">
    <property type="protein sequence ID" value="AVK75200.1"/>
    <property type="molecule type" value="Genomic_DNA"/>
</dbReference>
<organism evidence="1">
    <name type="scientific">Pandoravirus quercus</name>
    <dbReference type="NCBI Taxonomy" id="2107709"/>
    <lineage>
        <taxon>Viruses</taxon>
        <taxon>Pandoravirus</taxon>
    </lineage>
</organism>
<evidence type="ECO:0000313" key="1">
    <source>
        <dbReference type="EMBL" id="AVK75200.1"/>
    </source>
</evidence>
<gene>
    <name evidence="1" type="ORF">pqer_cds_778</name>
</gene>
<dbReference type="KEGG" id="vg:36844341"/>
<dbReference type="Proteomes" id="UP000248852">
    <property type="component" value="Segment"/>
</dbReference>
<proteinExistence type="predicted"/>
<sequence>MADRDRRTLLDRLLSGETDHLKLVHREDRQRVWRLSLDPLELRGRINHSITATAILDQRDRLVVRGTLDNGWMYHATVCEQEEEGPHALDAKLEFAAPDKDYCAPIPFCAKRKEKGK</sequence>
<reference evidence="1" key="1">
    <citation type="journal article" date="2018" name="Nat. Commun.">
        <title>Diversity and evolution of the emerging Pandoraviridae family.</title>
        <authorList>
            <person name="Legendre M."/>
            <person name="Fabre E."/>
            <person name="Poirot O."/>
            <person name="Jeudy S."/>
            <person name="Lartigue A."/>
            <person name="Alempic J.M."/>
            <person name="Beucher L."/>
            <person name="Philippe N."/>
            <person name="Bertaux L."/>
            <person name="Christo-Foroux E."/>
            <person name="Labadie K."/>
            <person name="Coute Y."/>
            <person name="Abergel C."/>
            <person name="Claverie J.M."/>
        </authorList>
    </citation>
    <scope>NUCLEOTIDE SEQUENCE [LARGE SCALE GENOMIC DNA]</scope>
    <source>
        <strain evidence="1">Quercus</strain>
    </source>
</reference>
<dbReference type="GeneID" id="36844341"/>
<name>A0A2U7U9Z6_9VIRU</name>
<protein>
    <submittedName>
        <fullName evidence="1">Uncharacterized protein</fullName>
    </submittedName>
</protein>
<dbReference type="RefSeq" id="YP_009483469.1">
    <property type="nucleotide sequence ID" value="NC_037667.1"/>
</dbReference>
<accession>A0A2U7U9Z6</accession>